<dbReference type="Proteomes" id="UP000179807">
    <property type="component" value="Unassembled WGS sequence"/>
</dbReference>
<evidence type="ECO:0000259" key="1">
    <source>
        <dbReference type="Pfam" id="PF20247"/>
    </source>
</evidence>
<reference evidence="2" key="1">
    <citation type="submission" date="2016-10" db="EMBL/GenBank/DDBJ databases">
        <authorList>
            <person name="Benchimol M."/>
            <person name="Almeida L.G."/>
            <person name="Vasconcelos A.T."/>
            <person name="Perreira-Neves A."/>
            <person name="Rosa I.A."/>
            <person name="Tasca T."/>
            <person name="Bogo M.R."/>
            <person name="de Souza W."/>
        </authorList>
    </citation>
    <scope>NUCLEOTIDE SEQUENCE [LARGE SCALE GENOMIC DNA]</scope>
    <source>
        <strain evidence="2">K</strain>
    </source>
</reference>
<dbReference type="GeneID" id="94845495"/>
<dbReference type="RefSeq" id="XP_068350530.1">
    <property type="nucleotide sequence ID" value="XM_068510791.1"/>
</dbReference>
<dbReference type="PANTHER" id="PTHR42869">
    <property type="entry name" value="SLL0572 PROTEIN"/>
    <property type="match status" value="1"/>
</dbReference>
<feature type="domain" description="DUF6602" evidence="1">
    <location>
        <begin position="533"/>
        <end position="629"/>
    </location>
</feature>
<evidence type="ECO:0000313" key="2">
    <source>
        <dbReference type="EMBL" id="OHS97393.1"/>
    </source>
</evidence>
<dbReference type="InterPro" id="IPR046537">
    <property type="entry name" value="DUF6602"/>
</dbReference>
<evidence type="ECO:0000313" key="3">
    <source>
        <dbReference type="Proteomes" id="UP000179807"/>
    </source>
</evidence>
<dbReference type="VEuPathDB" id="TrichDB:TRFO_36367"/>
<organism evidence="2 3">
    <name type="scientific">Tritrichomonas foetus</name>
    <dbReference type="NCBI Taxonomy" id="1144522"/>
    <lineage>
        <taxon>Eukaryota</taxon>
        <taxon>Metamonada</taxon>
        <taxon>Parabasalia</taxon>
        <taxon>Tritrichomonadida</taxon>
        <taxon>Tritrichomonadidae</taxon>
        <taxon>Tritrichomonas</taxon>
    </lineage>
</organism>
<dbReference type="PANTHER" id="PTHR42869:SF1">
    <property type="entry name" value="SLL0572 PROTEIN"/>
    <property type="match status" value="1"/>
</dbReference>
<proteinExistence type="predicted"/>
<dbReference type="CDD" id="cd21173">
    <property type="entry name" value="NucC-like"/>
    <property type="match status" value="1"/>
</dbReference>
<sequence>MNVQGTRTKILLIGCNYPSFQIFWRVFANSPDINIVGYVYVEADDEPPVHQFKGNGRLSIVVYPCSKLEKVIAKQKVAKCIILSQNITMARLESVIHRIISVGSCSIEFMSPSQAEVYSFKPTICITSLSKQAGKTQMGRYCTIVLNKNTRKVAVIIPVIDLRIFENPKNVLKLERSPHFEFTSFDEVPKNFFSQDTVWQIDNYFKCGAFRVYVTSDVRRALIQAEQYSDIIVYDSCQCEVPFIKTNSKICVTAPDVLLKDVRSKCLWPGLVNLNRDHQIAVVTQGYPSISEKVKQMINSILKDKRTYFVKSITTLDNSSGFEIFNRKVLTIGHEETKYEGKKVAVSMGASEVIDPSPFLTTGLETSTDCNAIIASFPHASSPTAETEAETEQTMVKIAQTVNRSDADVLIVSLPNDIPGIDPSIQVLYTSPEIVEDETDCDSEELDLASYSSTSTFNSSSNFNSSASGINSSSVSITSSSGIQSEPKSIYGWLSKFFISAQKPPLQTHFEAQVDILLSMAESTDKELYVTNNTSANREALCRLFLSSHLPSGFRVTTGEIIDASGNHSSQLGVIIVNDSGPLMTIDNTSSVIAPILADSVLAVLEVKTSMTCETLKKSLSQLRTVKALMPMHGTLESPDGHIIEDPLGGKIITGVFAFNPSNEIDSKVPDIIKLYPFVADFIVLLDAFGYFSVETLKVCGFKVKEEDVKFGYVRYSARGMGLALIFGILNSIAATRRFSGSNCIRYLSGNWGDLNNFTE</sequence>
<protein>
    <recommendedName>
        <fullName evidence="1">DUF6602 domain-containing protein</fullName>
    </recommendedName>
</protein>
<accession>A0A1J4JFE6</accession>
<dbReference type="Pfam" id="PF20247">
    <property type="entry name" value="DUF6602"/>
    <property type="match status" value="1"/>
</dbReference>
<dbReference type="InterPro" id="IPR053199">
    <property type="entry name" value="cDPG_synthetase-like"/>
</dbReference>
<keyword evidence="3" id="KW-1185">Reference proteome</keyword>
<gene>
    <name evidence="2" type="ORF">TRFO_36367</name>
</gene>
<name>A0A1J4JFE6_9EUKA</name>
<comment type="caution">
    <text evidence="2">The sequence shown here is derived from an EMBL/GenBank/DDBJ whole genome shotgun (WGS) entry which is preliminary data.</text>
</comment>
<dbReference type="EMBL" id="MLAK01001117">
    <property type="protein sequence ID" value="OHS97393.1"/>
    <property type="molecule type" value="Genomic_DNA"/>
</dbReference>
<dbReference type="AlphaFoldDB" id="A0A1J4JFE6"/>